<gene>
    <name evidence="1" type="ORF">GGD41_001422</name>
</gene>
<sequence>MLIATVTFAVVLAAALGAWRWVGEQSLRAANSRFDQNTVHITADLQHEFAIGESLLRGARGLLRVAPAADAWRRYVAQLDLDETSSVVRALGYADVDAAGLARLTGGTGAVSGQAVAPVTQMAPAHRRCDANRLRPG</sequence>
<comment type="caution">
    <text evidence="1">The sequence shown here is derived from an EMBL/GenBank/DDBJ whole genome shotgun (WGS) entry which is preliminary data.</text>
</comment>
<dbReference type="Proteomes" id="UP000572540">
    <property type="component" value="Unassembled WGS sequence"/>
</dbReference>
<dbReference type="EMBL" id="JACCAU010000001">
    <property type="protein sequence ID" value="NYH14194.1"/>
    <property type="molecule type" value="Genomic_DNA"/>
</dbReference>
<accession>A0A7Z0AY61</accession>
<organism evidence="1 2">
    <name type="scientific">Paraburkholderia bryophila</name>
    <dbReference type="NCBI Taxonomy" id="420952"/>
    <lineage>
        <taxon>Bacteria</taxon>
        <taxon>Pseudomonadati</taxon>
        <taxon>Pseudomonadota</taxon>
        <taxon>Betaproteobacteria</taxon>
        <taxon>Burkholderiales</taxon>
        <taxon>Burkholderiaceae</taxon>
        <taxon>Paraburkholderia</taxon>
    </lineage>
</organism>
<evidence type="ECO:0000313" key="1">
    <source>
        <dbReference type="EMBL" id="NYH14194.1"/>
    </source>
</evidence>
<proteinExistence type="predicted"/>
<name>A0A7Z0AY61_9BURK</name>
<dbReference type="AlphaFoldDB" id="A0A7Z0AY61"/>
<dbReference type="RefSeq" id="WP_257031630.1">
    <property type="nucleotide sequence ID" value="NZ_JACCAU010000001.1"/>
</dbReference>
<evidence type="ECO:0000313" key="2">
    <source>
        <dbReference type="Proteomes" id="UP000572540"/>
    </source>
</evidence>
<protein>
    <submittedName>
        <fullName evidence="1">CHASE1-domain containing sensor protein</fullName>
    </submittedName>
</protein>
<reference evidence="1 2" key="1">
    <citation type="submission" date="2020-07" db="EMBL/GenBank/DDBJ databases">
        <title>Exploring microbial biodiversity for novel pathways involved in the catabolism of aromatic compounds derived from lignin.</title>
        <authorList>
            <person name="Elkins J."/>
        </authorList>
    </citation>
    <scope>NUCLEOTIDE SEQUENCE [LARGE SCALE GENOMIC DNA]</scope>
    <source>
        <strain evidence="1 2">H2C3B</strain>
    </source>
</reference>